<protein>
    <recommendedName>
        <fullName evidence="5">DUF438 domain-containing protein</fullName>
    </recommendedName>
</protein>
<evidence type="ECO:0000259" key="1">
    <source>
        <dbReference type="Pfam" id="PF01814"/>
    </source>
</evidence>
<accession>A0A6V8SBK1</accession>
<sequence>MDKIKALTGILTRLNNGESIESIKDETKDLLEKISPTELSLAEQKLVEDGMKTEDLRGLCVIHMEMLKDTLEKLKASVDKQHPLYMMITEHDSILGFLQQLEQLNNKIQCMDKDSIVEENVKNLGELAKNLISAENHHLREEDALFPELERLGITGPTRIMRMEHQELRARKKNLLQLSEQFDSANLDEFKKQVDDNAKYLIFNLRDHIFKENHILYPSALESVESSEKWQEIKDKCDEIGYCPFSEV</sequence>
<organism evidence="3 4">
    <name type="scientific">Clostridium fungisolvens</name>
    <dbReference type="NCBI Taxonomy" id="1604897"/>
    <lineage>
        <taxon>Bacteria</taxon>
        <taxon>Bacillati</taxon>
        <taxon>Bacillota</taxon>
        <taxon>Clostridia</taxon>
        <taxon>Eubacteriales</taxon>
        <taxon>Clostridiaceae</taxon>
        <taxon>Clostridium</taxon>
    </lineage>
</organism>
<dbReference type="PANTHER" id="PTHR39966:SF3">
    <property type="entry name" value="DUF438 DOMAIN-CONTAINING PROTEIN"/>
    <property type="match status" value="1"/>
</dbReference>
<dbReference type="RefSeq" id="WP_183276168.1">
    <property type="nucleotide sequence ID" value="NZ_BLZR01000001.1"/>
</dbReference>
<gene>
    <name evidence="3" type="ORF">bsdtw1_00669</name>
</gene>
<dbReference type="AlphaFoldDB" id="A0A6V8SBK1"/>
<dbReference type="PANTHER" id="PTHR39966">
    <property type="entry name" value="BLL2471 PROTEIN-RELATED"/>
    <property type="match status" value="1"/>
</dbReference>
<dbReference type="Pfam" id="PF04282">
    <property type="entry name" value="DUF438"/>
    <property type="match status" value="1"/>
</dbReference>
<comment type="caution">
    <text evidence="3">The sequence shown here is derived from an EMBL/GenBank/DDBJ whole genome shotgun (WGS) entry which is preliminary data.</text>
</comment>
<dbReference type="EMBL" id="BLZR01000001">
    <property type="protein sequence ID" value="GFP74614.1"/>
    <property type="molecule type" value="Genomic_DNA"/>
</dbReference>
<dbReference type="Proteomes" id="UP000580568">
    <property type="component" value="Unassembled WGS sequence"/>
</dbReference>
<dbReference type="InterPro" id="IPR012312">
    <property type="entry name" value="Hemerythrin-like"/>
</dbReference>
<dbReference type="InterPro" id="IPR007380">
    <property type="entry name" value="DUF438"/>
</dbReference>
<keyword evidence="4" id="KW-1185">Reference proteome</keyword>
<evidence type="ECO:0000313" key="4">
    <source>
        <dbReference type="Proteomes" id="UP000580568"/>
    </source>
</evidence>
<dbReference type="Pfam" id="PF01814">
    <property type="entry name" value="Hemerythrin"/>
    <property type="match status" value="1"/>
</dbReference>
<dbReference type="Gene3D" id="1.20.120.520">
    <property type="entry name" value="nmb1532 protein domain like"/>
    <property type="match status" value="1"/>
</dbReference>
<name>A0A6V8SBK1_9CLOT</name>
<evidence type="ECO:0000313" key="3">
    <source>
        <dbReference type="EMBL" id="GFP74614.1"/>
    </source>
</evidence>
<feature type="domain" description="DUF438" evidence="2">
    <location>
        <begin position="7"/>
        <end position="72"/>
    </location>
</feature>
<evidence type="ECO:0008006" key="5">
    <source>
        <dbReference type="Google" id="ProtNLM"/>
    </source>
</evidence>
<dbReference type="GO" id="GO:0005886">
    <property type="term" value="C:plasma membrane"/>
    <property type="evidence" value="ECO:0007669"/>
    <property type="project" value="TreeGrafter"/>
</dbReference>
<reference evidence="3 4" key="1">
    <citation type="submission" date="2020-07" db="EMBL/GenBank/DDBJ databases">
        <title>A new beta-1,3-glucan-decomposing anaerobic bacterium isolated from anoxic soil subjected to biological soil disinfestation.</title>
        <authorList>
            <person name="Ueki A."/>
            <person name="Tonouchi A."/>
        </authorList>
    </citation>
    <scope>NUCLEOTIDE SEQUENCE [LARGE SCALE GENOMIC DNA]</scope>
    <source>
        <strain evidence="3 4">TW1</strain>
    </source>
</reference>
<feature type="domain" description="Hemerythrin-like" evidence="1">
    <location>
        <begin position="82"/>
        <end position="218"/>
    </location>
</feature>
<proteinExistence type="predicted"/>
<evidence type="ECO:0000259" key="2">
    <source>
        <dbReference type="Pfam" id="PF04282"/>
    </source>
</evidence>